<proteinExistence type="predicted"/>
<feature type="transmembrane region" description="Helical" evidence="1">
    <location>
        <begin position="132"/>
        <end position="152"/>
    </location>
</feature>
<dbReference type="Pfam" id="PF02681">
    <property type="entry name" value="DUF212"/>
    <property type="match status" value="1"/>
</dbReference>
<dbReference type="Proteomes" id="UP000247612">
    <property type="component" value="Unassembled WGS sequence"/>
</dbReference>
<evidence type="ECO:0000256" key="1">
    <source>
        <dbReference type="SAM" id="Phobius"/>
    </source>
</evidence>
<evidence type="ECO:0000313" key="3">
    <source>
        <dbReference type="EMBL" id="PXX80491.1"/>
    </source>
</evidence>
<dbReference type="Proteomes" id="UP001276902">
    <property type="component" value="Unassembled WGS sequence"/>
</dbReference>
<name>A0A2V2EZJ2_9FIRM</name>
<dbReference type="GeneID" id="94441433"/>
<dbReference type="EMBL" id="JALDAW010000002">
    <property type="protein sequence ID" value="MDY5166599.1"/>
    <property type="molecule type" value="Genomic_DNA"/>
</dbReference>
<evidence type="ECO:0000313" key="5">
    <source>
        <dbReference type="Proteomes" id="UP001276902"/>
    </source>
</evidence>
<dbReference type="PANTHER" id="PTHR31446">
    <property type="entry name" value="ACID PHOSPHATASE/VANADIUM-DEPENDENT HALOPEROXIDASE-RELATED PROTEIN"/>
    <property type="match status" value="1"/>
</dbReference>
<dbReference type="STRING" id="1034346.GCA_000313565_02094"/>
<dbReference type="SUPFAM" id="SSF48317">
    <property type="entry name" value="Acid phosphatase/Vanadium-dependent haloperoxidase"/>
    <property type="match status" value="1"/>
</dbReference>
<keyword evidence="1" id="KW-0472">Membrane</keyword>
<comment type="caution">
    <text evidence="2">The sequence shown here is derived from an EMBL/GenBank/DDBJ whole genome shotgun (WGS) entry which is preliminary data.</text>
</comment>
<dbReference type="InterPro" id="IPR036938">
    <property type="entry name" value="PAP2/HPO_sf"/>
</dbReference>
<dbReference type="AlphaFoldDB" id="A0A2V2EZJ2"/>
<dbReference type="PANTHER" id="PTHR31446:SF29">
    <property type="entry name" value="ACID PHOSPHATASE_VANADIUM-DEPENDENT HALOPEROXIDASE-RELATED PROTEIN"/>
    <property type="match status" value="1"/>
</dbReference>
<sequence>MNLLKTMFPFWAAILANVLAQILKPFFHYLRTRDFNPHYTIACGGFPSSHTSTVTALVCAVGIVEGIHSTLFAVTMIFALIVIYDAVNVRYYAGKNIQLTKQLIADLEETFKLKLDDPIYFEKMKQVLGHRYVEALGGLLLGIAVALVMAMLNGFL</sequence>
<dbReference type="RefSeq" id="WP_022938398.1">
    <property type="nucleotide sequence ID" value="NZ_BAABZA010000009.1"/>
</dbReference>
<keyword evidence="1" id="KW-0812">Transmembrane</keyword>
<feature type="transmembrane region" description="Helical" evidence="1">
    <location>
        <begin position="71"/>
        <end position="93"/>
    </location>
</feature>
<dbReference type="InterPro" id="IPR003832">
    <property type="entry name" value="DUF212"/>
</dbReference>
<protein>
    <submittedName>
        <fullName evidence="2">Divergent PAP2 family protein</fullName>
    </submittedName>
</protein>
<accession>A0A2V2EZJ2</accession>
<evidence type="ECO:0000313" key="2">
    <source>
        <dbReference type="EMBL" id="MDY5166599.1"/>
    </source>
</evidence>
<dbReference type="OrthoDB" id="9792681at2"/>
<keyword evidence="1" id="KW-1133">Transmembrane helix</keyword>
<reference evidence="2" key="2">
    <citation type="submission" date="2022-03" db="EMBL/GenBank/DDBJ databases">
        <title>First case of bacteraemia caused by Dielma fastidiosa in a patient hospitalised with diverticulitis.</title>
        <authorList>
            <person name="Forman-Ankjaer B."/>
            <person name="Hvid-Jensen F."/>
            <person name="Kobel C.M."/>
            <person name="Greve T."/>
        </authorList>
    </citation>
    <scope>NUCLEOTIDE SEQUENCE</scope>
    <source>
        <strain evidence="2">AUH_DF_2021</strain>
    </source>
</reference>
<evidence type="ECO:0000313" key="4">
    <source>
        <dbReference type="Proteomes" id="UP000247612"/>
    </source>
</evidence>
<gene>
    <name evidence="3" type="ORF">DES51_10383</name>
    <name evidence="2" type="ORF">MQE39_00460</name>
</gene>
<organism evidence="2 5">
    <name type="scientific">Dielma fastidiosa</name>
    <dbReference type="NCBI Taxonomy" id="1034346"/>
    <lineage>
        <taxon>Bacteria</taxon>
        <taxon>Bacillati</taxon>
        <taxon>Bacillota</taxon>
        <taxon>Erysipelotrichia</taxon>
        <taxon>Erysipelotrichales</taxon>
        <taxon>Erysipelotrichaceae</taxon>
        <taxon>Dielma</taxon>
    </lineage>
</organism>
<dbReference type="EMBL" id="QJKH01000003">
    <property type="protein sequence ID" value="PXX80491.1"/>
    <property type="molecule type" value="Genomic_DNA"/>
</dbReference>
<reference evidence="3 4" key="1">
    <citation type="submission" date="2018-05" db="EMBL/GenBank/DDBJ databases">
        <title>Genomic Encyclopedia of Type Strains, Phase IV (KMG-IV): sequencing the most valuable type-strain genomes for metagenomic binning, comparative biology and taxonomic classification.</title>
        <authorList>
            <person name="Goeker M."/>
        </authorList>
    </citation>
    <scope>NUCLEOTIDE SEQUENCE [LARGE SCALE GENOMIC DNA]</scope>
    <source>
        <strain evidence="3 4">JC118</strain>
    </source>
</reference>
<keyword evidence="4" id="KW-1185">Reference proteome</keyword>